<dbReference type="GO" id="GO:0071555">
    <property type="term" value="P:cell wall organization"/>
    <property type="evidence" value="ECO:0007669"/>
    <property type="project" value="UniProtKB-KW"/>
</dbReference>
<proteinExistence type="inferred from homology"/>
<evidence type="ECO:0000256" key="5">
    <source>
        <dbReference type="ARBA" id="ARBA00011901"/>
    </source>
</evidence>
<evidence type="ECO:0000256" key="6">
    <source>
        <dbReference type="ARBA" id="ARBA00022490"/>
    </source>
</evidence>
<accession>D9SJR6</accession>
<dbReference type="GO" id="GO:0008745">
    <property type="term" value="F:N-acetylmuramoyl-L-alanine amidase activity"/>
    <property type="evidence" value="ECO:0007669"/>
    <property type="project" value="UniProtKB-EC"/>
</dbReference>
<dbReference type="HOGENOM" id="CLU_049290_1_0_4"/>
<dbReference type="PANTHER" id="PTHR30417:SF4">
    <property type="entry name" value="1,6-ANHYDRO-N-ACETYLMURAMYL-L-ALANINE AMIDASE AMPD"/>
    <property type="match status" value="1"/>
</dbReference>
<evidence type="ECO:0000313" key="14">
    <source>
        <dbReference type="EMBL" id="ADL54415.1"/>
    </source>
</evidence>
<name>D9SJR6_GALCS</name>
<dbReference type="NCBIfam" id="NF008758">
    <property type="entry name" value="PRK11789.1"/>
    <property type="match status" value="1"/>
</dbReference>
<dbReference type="InterPro" id="IPR051206">
    <property type="entry name" value="NAMLAA_amidase_2"/>
</dbReference>
<evidence type="ECO:0000256" key="11">
    <source>
        <dbReference type="ARBA" id="ARBA00039257"/>
    </source>
</evidence>
<keyword evidence="15" id="KW-1185">Reference proteome</keyword>
<evidence type="ECO:0000313" key="15">
    <source>
        <dbReference type="Proteomes" id="UP000001235"/>
    </source>
</evidence>
<dbReference type="SMART" id="SM00644">
    <property type="entry name" value="Ami_2"/>
    <property type="match status" value="1"/>
</dbReference>
<dbReference type="KEGG" id="gca:Galf_0371"/>
<protein>
    <recommendedName>
        <fullName evidence="11">1,6-anhydro-N-acetylmuramyl-L-alanine amidase AmpD</fullName>
        <ecNumber evidence="5">3.5.1.28</ecNumber>
    </recommendedName>
    <alternativeName>
        <fullName evidence="12">N-acetylmuramoyl-L-alanine amidase</fullName>
    </alternativeName>
</protein>
<keyword evidence="8" id="KW-0378">Hydrolase</keyword>
<organism evidence="14 15">
    <name type="scientific">Gallionella capsiferriformans (strain ES-2)</name>
    <name type="common">Gallionella ferruginea capsiferriformans (strain ES-2)</name>
    <dbReference type="NCBI Taxonomy" id="395494"/>
    <lineage>
        <taxon>Bacteria</taxon>
        <taxon>Pseudomonadati</taxon>
        <taxon>Pseudomonadota</taxon>
        <taxon>Betaproteobacteria</taxon>
        <taxon>Nitrosomonadales</taxon>
        <taxon>Gallionellaceae</taxon>
        <taxon>Gallionella</taxon>
    </lineage>
</organism>
<evidence type="ECO:0000256" key="12">
    <source>
        <dbReference type="ARBA" id="ARBA00042615"/>
    </source>
</evidence>
<evidence type="ECO:0000256" key="10">
    <source>
        <dbReference type="ARBA" id="ARBA00023316"/>
    </source>
</evidence>
<dbReference type="EMBL" id="CP002159">
    <property type="protein sequence ID" value="ADL54415.1"/>
    <property type="molecule type" value="Genomic_DNA"/>
</dbReference>
<dbReference type="eggNOG" id="COG3023">
    <property type="taxonomic scope" value="Bacteria"/>
</dbReference>
<dbReference type="AlphaFoldDB" id="D9SJR6"/>
<dbReference type="GO" id="GO:0005737">
    <property type="term" value="C:cytoplasm"/>
    <property type="evidence" value="ECO:0007669"/>
    <property type="project" value="UniProtKB-SubCell"/>
</dbReference>
<dbReference type="InterPro" id="IPR002502">
    <property type="entry name" value="Amidase_domain"/>
</dbReference>
<keyword evidence="7" id="KW-0479">Metal-binding</keyword>
<keyword evidence="10" id="KW-0961">Cell wall biogenesis/degradation</keyword>
<dbReference type="Proteomes" id="UP000001235">
    <property type="component" value="Chromosome"/>
</dbReference>
<dbReference type="STRING" id="395494.Galf_0371"/>
<dbReference type="GO" id="GO:0009254">
    <property type="term" value="P:peptidoglycan turnover"/>
    <property type="evidence" value="ECO:0007669"/>
    <property type="project" value="TreeGrafter"/>
</dbReference>
<dbReference type="Gene3D" id="3.40.80.10">
    <property type="entry name" value="Peptidoglycan recognition protein-like"/>
    <property type="match status" value="1"/>
</dbReference>
<feature type="domain" description="N-acetylmuramoyl-L-alanine amidase" evidence="13">
    <location>
        <begin position="18"/>
        <end position="165"/>
    </location>
</feature>
<dbReference type="GO" id="GO:0009253">
    <property type="term" value="P:peptidoglycan catabolic process"/>
    <property type="evidence" value="ECO:0007669"/>
    <property type="project" value="InterPro"/>
</dbReference>
<evidence type="ECO:0000256" key="7">
    <source>
        <dbReference type="ARBA" id="ARBA00022723"/>
    </source>
</evidence>
<keyword evidence="9" id="KW-0862">Zinc</keyword>
<dbReference type="GO" id="GO:0046872">
    <property type="term" value="F:metal ion binding"/>
    <property type="evidence" value="ECO:0007669"/>
    <property type="project" value="UniProtKB-KW"/>
</dbReference>
<gene>
    <name evidence="14" type="ordered locus">Galf_0371</name>
</gene>
<comment type="subcellular location">
    <subcellularLocation>
        <location evidence="3">Cytoplasm</location>
    </subcellularLocation>
</comment>
<sequence>MMRIDQAGWAGGCEHLHSPNFDDRAAGPIELLVIHNISLPPDEFGGEGVQQLFTNTLDRRAHPYYQTIPEGRVSSHFYIRRDGHLIQFVSCLQRAWHAGLSSWQGKTRCNDFAVGIELEGSDNVPFTDAQYAALHELTLALRMALPIRGIAGHSHIAPVRKTDPGPFFDWQRYLAPLALK</sequence>
<evidence type="ECO:0000256" key="3">
    <source>
        <dbReference type="ARBA" id="ARBA00004496"/>
    </source>
</evidence>
<dbReference type="Pfam" id="PF01510">
    <property type="entry name" value="Amidase_2"/>
    <property type="match status" value="1"/>
</dbReference>
<evidence type="ECO:0000256" key="4">
    <source>
        <dbReference type="ARBA" id="ARBA00007553"/>
    </source>
</evidence>
<evidence type="ECO:0000256" key="1">
    <source>
        <dbReference type="ARBA" id="ARBA00001561"/>
    </source>
</evidence>
<dbReference type="InterPro" id="IPR036505">
    <property type="entry name" value="Amidase/PGRP_sf"/>
</dbReference>
<dbReference type="EC" id="3.5.1.28" evidence="5"/>
<evidence type="ECO:0000259" key="13">
    <source>
        <dbReference type="SMART" id="SM00644"/>
    </source>
</evidence>
<evidence type="ECO:0000256" key="2">
    <source>
        <dbReference type="ARBA" id="ARBA00001947"/>
    </source>
</evidence>
<reference evidence="14 15" key="1">
    <citation type="submission" date="2010-08" db="EMBL/GenBank/DDBJ databases">
        <title>Complete sequence of Gallionella capsiferriformans ES-2.</title>
        <authorList>
            <consortium name="US DOE Joint Genome Institute"/>
            <person name="Lucas S."/>
            <person name="Copeland A."/>
            <person name="Lapidus A."/>
            <person name="Cheng J.-F."/>
            <person name="Bruce D."/>
            <person name="Goodwin L."/>
            <person name="Pitluck S."/>
            <person name="Chertkov O."/>
            <person name="Davenport K.W."/>
            <person name="Detter J.C."/>
            <person name="Han C."/>
            <person name="Tapia R."/>
            <person name="Land M."/>
            <person name="Hauser L."/>
            <person name="Chang Y.-J."/>
            <person name="Jeffries C."/>
            <person name="Kyrpides N."/>
            <person name="Ivanova N."/>
            <person name="Mikhailova N."/>
            <person name="Shelobolina E.S."/>
            <person name="Picardal F."/>
            <person name="Roden E."/>
            <person name="Emerson D."/>
            <person name="Woyke T."/>
        </authorList>
    </citation>
    <scope>NUCLEOTIDE SEQUENCE [LARGE SCALE GENOMIC DNA]</scope>
    <source>
        <strain evidence="14 15">ES-2</strain>
    </source>
</reference>
<dbReference type="SUPFAM" id="SSF55846">
    <property type="entry name" value="N-acetylmuramoyl-L-alanine amidase-like"/>
    <property type="match status" value="1"/>
</dbReference>
<evidence type="ECO:0000256" key="9">
    <source>
        <dbReference type="ARBA" id="ARBA00022833"/>
    </source>
</evidence>
<dbReference type="CDD" id="cd06583">
    <property type="entry name" value="PGRP"/>
    <property type="match status" value="1"/>
</dbReference>
<evidence type="ECO:0000256" key="8">
    <source>
        <dbReference type="ARBA" id="ARBA00022801"/>
    </source>
</evidence>
<comment type="catalytic activity">
    <reaction evidence="1">
        <text>Hydrolyzes the link between N-acetylmuramoyl residues and L-amino acid residues in certain cell-wall glycopeptides.</text>
        <dbReference type="EC" id="3.5.1.28"/>
    </reaction>
</comment>
<comment type="similarity">
    <text evidence="4">Belongs to the N-acetylmuramoyl-L-alanine amidase 2 family.</text>
</comment>
<dbReference type="PANTHER" id="PTHR30417">
    <property type="entry name" value="N-ACETYLMURAMOYL-L-ALANINE AMIDASE AMID"/>
    <property type="match status" value="1"/>
</dbReference>
<keyword evidence="6" id="KW-0963">Cytoplasm</keyword>
<comment type="cofactor">
    <cofactor evidence="2">
        <name>Zn(2+)</name>
        <dbReference type="ChEBI" id="CHEBI:29105"/>
    </cofactor>
</comment>